<evidence type="ECO:0000256" key="5">
    <source>
        <dbReference type="SAM" id="Phobius"/>
    </source>
</evidence>
<dbReference type="Pfam" id="PF00083">
    <property type="entry name" value="Sugar_tr"/>
    <property type="match status" value="1"/>
</dbReference>
<dbReference type="EMBL" id="CAJNOR010006123">
    <property type="protein sequence ID" value="CAF1586495.1"/>
    <property type="molecule type" value="Genomic_DNA"/>
</dbReference>
<keyword evidence="3 5" id="KW-1133">Transmembrane helix</keyword>
<proteinExistence type="predicted"/>
<feature type="transmembrane region" description="Helical" evidence="5">
    <location>
        <begin position="166"/>
        <end position="184"/>
    </location>
</feature>
<sequence>MESNNCITKDCSTIYRFQFASIAFLCSVYLPYTFHSSIWSLYTEPFSPVNCSSINTPFVSGSTANAQTKSLLTVLIKNFNQSECCPCNDILSSNSNDKRLLSLCQEWMTNVNELKSRKTTIIDEWHLTCSQENRRSLITGSISFLIAELLGVILMGILADHFGRKLMLLMCLYIPVLFGSLAAFTTTYTLFIILRWPVGFLNKGLLALVYIMVIESCEYKHRAQIGCLLLASIPVFGIIIGVTYFFLLDWRHMQLLGIVFQQYPFFSQIIISIIGTLITTLTLCYPWLIPESRRWYVNSHRVSRVNKLLQLCSNKQPSTLGLNKVGSSAPSTMGYDKPVLSQDALRVQTGSITCLFLDRQLRTITTCLCILWFLSSFCYQCTFFPIIFPHPTMNYVLMNATEFLSFIIAFLVAYKVGRRAPVAVLILISGLSSVSLAITLLGTGHIWLEITFSLVARGCLRICYCLLVLFTSELYPTSIRATGLALGLSSEIAARITVHLLLYFAVDRILLLFISGGMLCLSCCLIFPLPETILYDLPDSLSDLQSMKRSIGNDDNGEMSPPNSHYHMIDANTLAFPPLSQPNLTNANMNALSPLTPKTILKSSQETNTGDTSVTIHSQPEIIQIHSNTSSLNALNNPCYFATLNNTIDQYDFGQQIDNRLMFSIQGVQNNNNNNNSEEEREDTRF</sequence>
<evidence type="ECO:0000256" key="3">
    <source>
        <dbReference type="ARBA" id="ARBA00022989"/>
    </source>
</evidence>
<keyword evidence="9" id="KW-1185">Reference proteome</keyword>
<evidence type="ECO:0000313" key="7">
    <source>
        <dbReference type="EMBL" id="CAF1101657.1"/>
    </source>
</evidence>
<dbReference type="PROSITE" id="PS50850">
    <property type="entry name" value="MFS"/>
    <property type="match status" value="1"/>
</dbReference>
<evidence type="ECO:0000313" key="10">
    <source>
        <dbReference type="Proteomes" id="UP000663852"/>
    </source>
</evidence>
<feature type="transmembrane region" description="Helical" evidence="5">
    <location>
        <begin position="225"/>
        <end position="246"/>
    </location>
</feature>
<evidence type="ECO:0000256" key="4">
    <source>
        <dbReference type="ARBA" id="ARBA00023136"/>
    </source>
</evidence>
<comment type="caution">
    <text evidence="7">The sequence shown here is derived from an EMBL/GenBank/DDBJ whole genome shotgun (WGS) entry which is preliminary data.</text>
</comment>
<name>A0A814P587_ADIRI</name>
<gene>
    <name evidence="7" type="ORF">EDS130_LOCUS20023</name>
    <name evidence="8" type="ORF">XAT740_LOCUS46077</name>
</gene>
<dbReference type="InterPro" id="IPR005828">
    <property type="entry name" value="MFS_sugar_transport-like"/>
</dbReference>
<comment type="subcellular location">
    <subcellularLocation>
        <location evidence="1">Membrane</location>
        <topology evidence="1">Multi-pass membrane protein</topology>
    </subcellularLocation>
</comment>
<protein>
    <recommendedName>
        <fullName evidence="6">Major facilitator superfamily (MFS) profile domain-containing protein</fullName>
    </recommendedName>
</protein>
<evidence type="ECO:0000313" key="8">
    <source>
        <dbReference type="EMBL" id="CAF1586495.1"/>
    </source>
</evidence>
<feature type="transmembrane region" description="Helical" evidence="5">
    <location>
        <begin position="421"/>
        <end position="448"/>
    </location>
</feature>
<dbReference type="OrthoDB" id="2261376at2759"/>
<dbReference type="PANTHER" id="PTHR24064">
    <property type="entry name" value="SOLUTE CARRIER FAMILY 22 MEMBER"/>
    <property type="match status" value="1"/>
</dbReference>
<keyword evidence="2 5" id="KW-0812">Transmembrane</keyword>
<dbReference type="GO" id="GO:0016020">
    <property type="term" value="C:membrane"/>
    <property type="evidence" value="ECO:0007669"/>
    <property type="project" value="UniProtKB-SubCell"/>
</dbReference>
<feature type="transmembrane region" description="Helical" evidence="5">
    <location>
        <begin position="190"/>
        <end position="213"/>
    </location>
</feature>
<evidence type="ECO:0000256" key="1">
    <source>
        <dbReference type="ARBA" id="ARBA00004141"/>
    </source>
</evidence>
<reference evidence="7" key="1">
    <citation type="submission" date="2021-02" db="EMBL/GenBank/DDBJ databases">
        <authorList>
            <person name="Nowell W R."/>
        </authorList>
    </citation>
    <scope>NUCLEOTIDE SEQUENCE</scope>
</reference>
<dbReference type="InterPro" id="IPR020846">
    <property type="entry name" value="MFS_dom"/>
</dbReference>
<feature type="domain" description="Major facilitator superfamily (MFS) profile" evidence="6">
    <location>
        <begin position="66"/>
        <end position="533"/>
    </location>
</feature>
<keyword evidence="4 5" id="KW-0472">Membrane</keyword>
<feature type="transmembrane region" description="Helical" evidence="5">
    <location>
        <begin position="266"/>
        <end position="288"/>
    </location>
</feature>
<accession>A0A814P587</accession>
<feature type="transmembrane region" description="Helical" evidence="5">
    <location>
        <begin position="394"/>
        <end position="414"/>
    </location>
</feature>
<feature type="transmembrane region" description="Helical" evidence="5">
    <location>
        <begin position="137"/>
        <end position="159"/>
    </location>
</feature>
<feature type="transmembrane region" description="Helical" evidence="5">
    <location>
        <begin position="484"/>
        <end position="503"/>
    </location>
</feature>
<evidence type="ECO:0000259" key="6">
    <source>
        <dbReference type="PROSITE" id="PS50850"/>
    </source>
</evidence>
<dbReference type="Gene3D" id="1.20.1250.20">
    <property type="entry name" value="MFS general substrate transporter like domains"/>
    <property type="match status" value="1"/>
</dbReference>
<dbReference type="EMBL" id="CAJNOJ010000097">
    <property type="protein sequence ID" value="CAF1101657.1"/>
    <property type="molecule type" value="Genomic_DNA"/>
</dbReference>
<feature type="transmembrane region" description="Helical" evidence="5">
    <location>
        <begin position="509"/>
        <end position="529"/>
    </location>
</feature>
<dbReference type="SUPFAM" id="SSF103473">
    <property type="entry name" value="MFS general substrate transporter"/>
    <property type="match status" value="1"/>
</dbReference>
<feature type="transmembrane region" description="Helical" evidence="5">
    <location>
        <begin position="367"/>
        <end position="388"/>
    </location>
</feature>
<organism evidence="7 10">
    <name type="scientific">Adineta ricciae</name>
    <name type="common">Rotifer</name>
    <dbReference type="NCBI Taxonomy" id="249248"/>
    <lineage>
        <taxon>Eukaryota</taxon>
        <taxon>Metazoa</taxon>
        <taxon>Spiralia</taxon>
        <taxon>Gnathifera</taxon>
        <taxon>Rotifera</taxon>
        <taxon>Eurotatoria</taxon>
        <taxon>Bdelloidea</taxon>
        <taxon>Adinetida</taxon>
        <taxon>Adinetidae</taxon>
        <taxon>Adineta</taxon>
    </lineage>
</organism>
<dbReference type="Proteomes" id="UP000663828">
    <property type="component" value="Unassembled WGS sequence"/>
</dbReference>
<dbReference type="InterPro" id="IPR036259">
    <property type="entry name" value="MFS_trans_sf"/>
</dbReference>
<evidence type="ECO:0000256" key="2">
    <source>
        <dbReference type="ARBA" id="ARBA00022692"/>
    </source>
</evidence>
<dbReference type="AlphaFoldDB" id="A0A814P587"/>
<evidence type="ECO:0000313" key="9">
    <source>
        <dbReference type="Proteomes" id="UP000663828"/>
    </source>
</evidence>
<dbReference type="GO" id="GO:0022857">
    <property type="term" value="F:transmembrane transporter activity"/>
    <property type="evidence" value="ECO:0007669"/>
    <property type="project" value="InterPro"/>
</dbReference>
<dbReference type="Proteomes" id="UP000663852">
    <property type="component" value="Unassembled WGS sequence"/>
</dbReference>